<name>A0A4S8KT55_DENBC</name>
<evidence type="ECO:0000313" key="3">
    <source>
        <dbReference type="Proteomes" id="UP000297245"/>
    </source>
</evidence>
<proteinExistence type="predicted"/>
<keyword evidence="3" id="KW-1185">Reference proteome</keyword>
<feature type="compositionally biased region" description="Low complexity" evidence="1">
    <location>
        <begin position="86"/>
        <end position="102"/>
    </location>
</feature>
<evidence type="ECO:0000256" key="1">
    <source>
        <dbReference type="SAM" id="MobiDB-lite"/>
    </source>
</evidence>
<protein>
    <submittedName>
        <fullName evidence="2">Uncharacterized protein</fullName>
    </submittedName>
</protein>
<evidence type="ECO:0000313" key="2">
    <source>
        <dbReference type="EMBL" id="THU78903.1"/>
    </source>
</evidence>
<gene>
    <name evidence="2" type="ORF">K435DRAFT_811157</name>
</gene>
<dbReference type="EMBL" id="ML180112">
    <property type="protein sequence ID" value="THU78903.1"/>
    <property type="molecule type" value="Genomic_DNA"/>
</dbReference>
<feature type="region of interest" description="Disordered" evidence="1">
    <location>
        <begin position="1"/>
        <end position="111"/>
    </location>
</feature>
<feature type="compositionally biased region" description="Acidic residues" evidence="1">
    <location>
        <begin position="36"/>
        <end position="49"/>
    </location>
</feature>
<reference evidence="2 3" key="1">
    <citation type="journal article" date="2019" name="Nat. Ecol. Evol.">
        <title>Megaphylogeny resolves global patterns of mushroom evolution.</title>
        <authorList>
            <person name="Varga T."/>
            <person name="Krizsan K."/>
            <person name="Foldi C."/>
            <person name="Dima B."/>
            <person name="Sanchez-Garcia M."/>
            <person name="Sanchez-Ramirez S."/>
            <person name="Szollosi G.J."/>
            <person name="Szarkandi J.G."/>
            <person name="Papp V."/>
            <person name="Albert L."/>
            <person name="Andreopoulos W."/>
            <person name="Angelini C."/>
            <person name="Antonin V."/>
            <person name="Barry K.W."/>
            <person name="Bougher N.L."/>
            <person name="Buchanan P."/>
            <person name="Buyck B."/>
            <person name="Bense V."/>
            <person name="Catcheside P."/>
            <person name="Chovatia M."/>
            <person name="Cooper J."/>
            <person name="Damon W."/>
            <person name="Desjardin D."/>
            <person name="Finy P."/>
            <person name="Geml J."/>
            <person name="Haridas S."/>
            <person name="Hughes K."/>
            <person name="Justo A."/>
            <person name="Karasinski D."/>
            <person name="Kautmanova I."/>
            <person name="Kiss B."/>
            <person name="Kocsube S."/>
            <person name="Kotiranta H."/>
            <person name="LaButti K.M."/>
            <person name="Lechner B.E."/>
            <person name="Liimatainen K."/>
            <person name="Lipzen A."/>
            <person name="Lukacs Z."/>
            <person name="Mihaltcheva S."/>
            <person name="Morgado L.N."/>
            <person name="Niskanen T."/>
            <person name="Noordeloos M.E."/>
            <person name="Ohm R.A."/>
            <person name="Ortiz-Santana B."/>
            <person name="Ovrebo C."/>
            <person name="Racz N."/>
            <person name="Riley R."/>
            <person name="Savchenko A."/>
            <person name="Shiryaev A."/>
            <person name="Soop K."/>
            <person name="Spirin V."/>
            <person name="Szebenyi C."/>
            <person name="Tomsovsky M."/>
            <person name="Tulloss R.E."/>
            <person name="Uehling J."/>
            <person name="Grigoriev I.V."/>
            <person name="Vagvolgyi C."/>
            <person name="Papp T."/>
            <person name="Martin F.M."/>
            <person name="Miettinen O."/>
            <person name="Hibbett D.S."/>
            <person name="Nagy L.G."/>
        </authorList>
    </citation>
    <scope>NUCLEOTIDE SEQUENCE [LARGE SCALE GENOMIC DNA]</scope>
    <source>
        <strain evidence="2 3">CBS 962.96</strain>
    </source>
</reference>
<accession>A0A4S8KT55</accession>
<dbReference type="OrthoDB" id="2803562at2759"/>
<dbReference type="AlphaFoldDB" id="A0A4S8KT55"/>
<dbReference type="Proteomes" id="UP000297245">
    <property type="component" value="Unassembled WGS sequence"/>
</dbReference>
<organism evidence="2 3">
    <name type="scientific">Dendrothele bispora (strain CBS 962.96)</name>
    <dbReference type="NCBI Taxonomy" id="1314807"/>
    <lineage>
        <taxon>Eukaryota</taxon>
        <taxon>Fungi</taxon>
        <taxon>Dikarya</taxon>
        <taxon>Basidiomycota</taxon>
        <taxon>Agaricomycotina</taxon>
        <taxon>Agaricomycetes</taxon>
        <taxon>Agaricomycetidae</taxon>
        <taxon>Agaricales</taxon>
        <taxon>Agaricales incertae sedis</taxon>
        <taxon>Dendrothele</taxon>
    </lineage>
</organism>
<sequence length="241" mass="26030">MQRQAPNMPKKTRLAKGTPQFASRSRRRKESIGFSDENDVDPNGVDDDIGFNSVPATSDGEGLTSQDEQEDIEEFPPPKSKRPIVTSAAATTTAATQAASTQPSSDPNTAPVWLPRTEIILKPYTDATRSFAMAMHGQIPEMKAVIRLAQKIGPVKMGLEAISIASLIEAAEELGYDGEGDIAHRMENGDMDKYIKPLKGYVAHGIGMERTDIKKPFSSVVLVALGLDDSPEGVYEAGELN</sequence>